<protein>
    <submittedName>
        <fullName evidence="2">Uncharacterized protein</fullName>
    </submittedName>
</protein>
<accession>A0A918YLG5</accession>
<evidence type="ECO:0000256" key="1">
    <source>
        <dbReference type="SAM" id="MobiDB-lite"/>
    </source>
</evidence>
<keyword evidence="3" id="KW-1185">Reference proteome</keyword>
<dbReference type="EMBL" id="BMVG01000016">
    <property type="protein sequence ID" value="GHE08272.1"/>
    <property type="molecule type" value="Genomic_DNA"/>
</dbReference>
<reference evidence="2" key="1">
    <citation type="journal article" date="2014" name="Int. J. Syst. Evol. Microbiol.">
        <title>Complete genome sequence of Corynebacterium casei LMG S-19264T (=DSM 44701T), isolated from a smear-ripened cheese.</title>
        <authorList>
            <consortium name="US DOE Joint Genome Institute (JGI-PGF)"/>
            <person name="Walter F."/>
            <person name="Albersmeier A."/>
            <person name="Kalinowski J."/>
            <person name="Ruckert C."/>
        </authorList>
    </citation>
    <scope>NUCLEOTIDE SEQUENCE</scope>
    <source>
        <strain evidence="2">JCM 4714</strain>
    </source>
</reference>
<feature type="region of interest" description="Disordered" evidence="1">
    <location>
        <begin position="1"/>
        <end position="88"/>
    </location>
</feature>
<comment type="caution">
    <text evidence="2">The sequence shown here is derived from an EMBL/GenBank/DDBJ whole genome shotgun (WGS) entry which is preliminary data.</text>
</comment>
<sequence>MGTRCTAGGEDAGDIPKNRLNNSLKGSDEPNGAPNDIDMTAPGRGAGDPRGVVVPGSVLTEPRRTQHRKRRTRITTSDNVESPPLARP</sequence>
<reference evidence="2" key="2">
    <citation type="submission" date="2020-09" db="EMBL/GenBank/DDBJ databases">
        <authorList>
            <person name="Sun Q."/>
            <person name="Ohkuma M."/>
        </authorList>
    </citation>
    <scope>NUCLEOTIDE SEQUENCE</scope>
    <source>
        <strain evidence="2">JCM 4714</strain>
    </source>
</reference>
<organism evidence="2 3">
    <name type="scientific">Streptomyces alanosinicus</name>
    <dbReference type="NCBI Taxonomy" id="68171"/>
    <lineage>
        <taxon>Bacteria</taxon>
        <taxon>Bacillati</taxon>
        <taxon>Actinomycetota</taxon>
        <taxon>Actinomycetes</taxon>
        <taxon>Kitasatosporales</taxon>
        <taxon>Streptomycetaceae</taxon>
        <taxon>Streptomyces</taxon>
    </lineage>
</organism>
<gene>
    <name evidence="2" type="ORF">GCM10010339_56010</name>
</gene>
<evidence type="ECO:0000313" key="3">
    <source>
        <dbReference type="Proteomes" id="UP000655443"/>
    </source>
</evidence>
<evidence type="ECO:0000313" key="2">
    <source>
        <dbReference type="EMBL" id="GHE08272.1"/>
    </source>
</evidence>
<dbReference type="Proteomes" id="UP000655443">
    <property type="component" value="Unassembled WGS sequence"/>
</dbReference>
<name>A0A918YLG5_9ACTN</name>
<proteinExistence type="predicted"/>
<dbReference type="AlphaFoldDB" id="A0A918YLG5"/>